<evidence type="ECO:0000313" key="1">
    <source>
        <dbReference type="EMBL" id="RDX60393.1"/>
    </source>
</evidence>
<evidence type="ECO:0000313" key="2">
    <source>
        <dbReference type="Proteomes" id="UP000257109"/>
    </source>
</evidence>
<dbReference type="OrthoDB" id="1096772at2759"/>
<sequence>MNASYDEWDLNWEICLRFCVEVDLSKRLVPHIMVRGVKLNLEYENLFFMWLLWAYKKETSWSMELVMTPFKIMKEESH</sequence>
<organism evidence="1 2">
    <name type="scientific">Mucuna pruriens</name>
    <name type="common">Velvet bean</name>
    <name type="synonym">Dolichos pruriens</name>
    <dbReference type="NCBI Taxonomy" id="157652"/>
    <lineage>
        <taxon>Eukaryota</taxon>
        <taxon>Viridiplantae</taxon>
        <taxon>Streptophyta</taxon>
        <taxon>Embryophyta</taxon>
        <taxon>Tracheophyta</taxon>
        <taxon>Spermatophyta</taxon>
        <taxon>Magnoliopsida</taxon>
        <taxon>eudicotyledons</taxon>
        <taxon>Gunneridae</taxon>
        <taxon>Pentapetalae</taxon>
        <taxon>rosids</taxon>
        <taxon>fabids</taxon>
        <taxon>Fabales</taxon>
        <taxon>Fabaceae</taxon>
        <taxon>Papilionoideae</taxon>
        <taxon>50 kb inversion clade</taxon>
        <taxon>NPAAA clade</taxon>
        <taxon>indigoferoid/millettioid clade</taxon>
        <taxon>Phaseoleae</taxon>
        <taxon>Mucuna</taxon>
    </lineage>
</organism>
<name>A0A371E301_MUCPR</name>
<comment type="caution">
    <text evidence="1">The sequence shown here is derived from an EMBL/GenBank/DDBJ whole genome shotgun (WGS) entry which is preliminary data.</text>
</comment>
<dbReference type="Proteomes" id="UP000257109">
    <property type="component" value="Unassembled WGS sequence"/>
</dbReference>
<dbReference type="AlphaFoldDB" id="A0A371E301"/>
<feature type="non-terminal residue" evidence="1">
    <location>
        <position position="1"/>
    </location>
</feature>
<reference evidence="1" key="1">
    <citation type="submission" date="2018-05" db="EMBL/GenBank/DDBJ databases">
        <title>Draft genome of Mucuna pruriens seed.</title>
        <authorList>
            <person name="Nnadi N.E."/>
            <person name="Vos R."/>
            <person name="Hasami M.H."/>
            <person name="Devisetty U.K."/>
            <person name="Aguiy J.C."/>
        </authorList>
    </citation>
    <scope>NUCLEOTIDE SEQUENCE [LARGE SCALE GENOMIC DNA]</scope>
    <source>
        <strain evidence="1">JCA_2017</strain>
    </source>
</reference>
<dbReference type="EMBL" id="QJKJ01016899">
    <property type="protein sequence ID" value="RDX60393.1"/>
    <property type="molecule type" value="Genomic_DNA"/>
</dbReference>
<protein>
    <submittedName>
        <fullName evidence="1">Uncharacterized protein</fullName>
    </submittedName>
</protein>
<proteinExistence type="predicted"/>
<gene>
    <name evidence="1" type="ORF">CR513_61468</name>
</gene>
<keyword evidence="2" id="KW-1185">Reference proteome</keyword>
<accession>A0A371E301</accession>